<gene>
    <name evidence="13" type="ORF">B5V00_08250</name>
</gene>
<dbReference type="GO" id="GO:0033512">
    <property type="term" value="P:L-lysine catabolic process to acetyl-CoA via saccharopine"/>
    <property type="evidence" value="ECO:0007669"/>
    <property type="project" value="UniProtKB-UniPathway"/>
</dbReference>
<dbReference type="GO" id="GO:0005829">
    <property type="term" value="C:cytosol"/>
    <property type="evidence" value="ECO:0007669"/>
    <property type="project" value="TreeGrafter"/>
</dbReference>
<dbReference type="SUPFAM" id="SSF51230">
    <property type="entry name" value="Single hybrid motif"/>
    <property type="match status" value="1"/>
</dbReference>
<evidence type="ECO:0000256" key="2">
    <source>
        <dbReference type="ARBA" id="ARBA00004052"/>
    </source>
</evidence>
<feature type="compositionally biased region" description="Low complexity" evidence="11">
    <location>
        <begin position="93"/>
        <end position="112"/>
    </location>
</feature>
<dbReference type="OrthoDB" id="9805770at2"/>
<keyword evidence="7" id="KW-0450">Lipoyl</keyword>
<evidence type="ECO:0000256" key="9">
    <source>
        <dbReference type="ARBA" id="ARBA00052761"/>
    </source>
</evidence>
<evidence type="ECO:0000256" key="7">
    <source>
        <dbReference type="ARBA" id="ARBA00022823"/>
    </source>
</evidence>
<dbReference type="EMBL" id="NAAD01000009">
    <property type="protein sequence ID" value="ORJ60235.1"/>
    <property type="molecule type" value="Genomic_DNA"/>
</dbReference>
<evidence type="ECO:0000256" key="10">
    <source>
        <dbReference type="NCBIfam" id="TIGR01347"/>
    </source>
</evidence>
<evidence type="ECO:0000256" key="4">
    <source>
        <dbReference type="ARBA" id="ARBA00007317"/>
    </source>
</evidence>
<dbReference type="GO" id="GO:0045252">
    <property type="term" value="C:oxoglutarate dehydrogenase complex"/>
    <property type="evidence" value="ECO:0007669"/>
    <property type="project" value="UniProtKB-UniRule"/>
</dbReference>
<dbReference type="EC" id="2.3.1.61" evidence="10"/>
<evidence type="ECO:0000256" key="6">
    <source>
        <dbReference type="ARBA" id="ARBA00022679"/>
    </source>
</evidence>
<dbReference type="STRING" id="1969733.B5V00_08250"/>
<name>A0A1X0Y4Z7_9BACT</name>
<evidence type="ECO:0000256" key="3">
    <source>
        <dbReference type="ARBA" id="ARBA00005145"/>
    </source>
</evidence>
<dbReference type="RefSeq" id="WP_085010308.1">
    <property type="nucleotide sequence ID" value="NZ_NAAD01000009.1"/>
</dbReference>
<evidence type="ECO:0000256" key="5">
    <source>
        <dbReference type="ARBA" id="ARBA00022532"/>
    </source>
</evidence>
<keyword evidence="8" id="KW-0012">Acyltransferase</keyword>
<dbReference type="InterPro" id="IPR001078">
    <property type="entry name" value="2-oxoacid_DH_actylTfrase"/>
</dbReference>
<evidence type="ECO:0000259" key="12">
    <source>
        <dbReference type="PROSITE" id="PS50968"/>
    </source>
</evidence>
<feature type="region of interest" description="Disordered" evidence="11">
    <location>
        <begin position="80"/>
        <end position="137"/>
    </location>
</feature>
<dbReference type="InterPro" id="IPR023213">
    <property type="entry name" value="CAT-like_dom_sf"/>
</dbReference>
<evidence type="ECO:0000256" key="8">
    <source>
        <dbReference type="ARBA" id="ARBA00023315"/>
    </source>
</evidence>
<comment type="pathway">
    <text evidence="3">Amino-acid degradation; L-lysine degradation via saccharopine pathway; glutaryl-CoA from L-lysine: step 6/6.</text>
</comment>
<comment type="caution">
    <text evidence="13">The sequence shown here is derived from an EMBL/GenBank/DDBJ whole genome shotgun (WGS) entry which is preliminary data.</text>
</comment>
<keyword evidence="14" id="KW-1185">Reference proteome</keyword>
<reference evidence="13 14" key="1">
    <citation type="submission" date="2017-03" db="EMBL/GenBank/DDBJ databases">
        <title>Genome sequence of Geothermobacter sp. EPR-M, Deep-Sea Iron Reducer.</title>
        <authorList>
            <person name="Tully B."/>
            <person name="Savalia P."/>
            <person name="Abuyen K."/>
            <person name="Baughan C."/>
            <person name="Romero E."/>
            <person name="Ronkowski C."/>
            <person name="Torres B."/>
            <person name="Tremblay J."/>
            <person name="Trujillo A."/>
            <person name="Tyler M."/>
            <person name="Perez-Rodriguez I."/>
            <person name="Amend J."/>
        </authorList>
    </citation>
    <scope>NUCLEOTIDE SEQUENCE [LARGE SCALE GENOMIC DNA]</scope>
    <source>
        <strain evidence="13 14">EPR-M</strain>
    </source>
</reference>
<dbReference type="InterPro" id="IPR003016">
    <property type="entry name" value="2-oxoA_DH_lipoyl-BS"/>
</dbReference>
<comment type="function">
    <text evidence="2">E2 component of the 2-oxoglutarate dehydrogenase (OGDH) complex which catalyzes the second step in the conversion of 2-oxoglutarate to succinyl-CoA and CO(2).</text>
</comment>
<dbReference type="Proteomes" id="UP000193136">
    <property type="component" value="Unassembled WGS sequence"/>
</dbReference>
<dbReference type="SUPFAM" id="SSF52777">
    <property type="entry name" value="CoA-dependent acyltransferases"/>
    <property type="match status" value="1"/>
</dbReference>
<dbReference type="GO" id="GO:0006099">
    <property type="term" value="P:tricarboxylic acid cycle"/>
    <property type="evidence" value="ECO:0007669"/>
    <property type="project" value="UniProtKB-UniRule"/>
</dbReference>
<comment type="cofactor">
    <cofactor evidence="1">
        <name>(R)-lipoate</name>
        <dbReference type="ChEBI" id="CHEBI:83088"/>
    </cofactor>
</comment>
<keyword evidence="5" id="KW-0816">Tricarboxylic acid cycle</keyword>
<evidence type="ECO:0000313" key="13">
    <source>
        <dbReference type="EMBL" id="ORJ60235.1"/>
    </source>
</evidence>
<dbReference type="InterPro" id="IPR050537">
    <property type="entry name" value="2-oxoacid_dehydrogenase"/>
</dbReference>
<feature type="compositionally biased region" description="Pro residues" evidence="11">
    <location>
        <begin position="113"/>
        <end position="122"/>
    </location>
</feature>
<dbReference type="CDD" id="cd06849">
    <property type="entry name" value="lipoyl_domain"/>
    <property type="match status" value="1"/>
</dbReference>
<dbReference type="PROSITE" id="PS00189">
    <property type="entry name" value="LIPOYL"/>
    <property type="match status" value="1"/>
</dbReference>
<dbReference type="AlphaFoldDB" id="A0A1X0Y4Z7"/>
<comment type="similarity">
    <text evidence="4">Belongs to the 2-oxoacid dehydrogenase family.</text>
</comment>
<feature type="domain" description="Lipoyl-binding" evidence="12">
    <location>
        <begin position="1"/>
        <end position="74"/>
    </location>
</feature>
<dbReference type="InterPro" id="IPR006255">
    <property type="entry name" value="SucB"/>
</dbReference>
<dbReference type="Pfam" id="PF00198">
    <property type="entry name" value="2-oxoacid_dh"/>
    <property type="match status" value="1"/>
</dbReference>
<evidence type="ECO:0000256" key="1">
    <source>
        <dbReference type="ARBA" id="ARBA00001938"/>
    </source>
</evidence>
<accession>A0A1X0Y4Z7</accession>
<dbReference type="Gene3D" id="2.40.50.100">
    <property type="match status" value="1"/>
</dbReference>
<comment type="catalytic activity">
    <reaction evidence="9">
        <text>N(6)-[(R)-dihydrolipoyl]-L-lysyl-[protein] + succinyl-CoA = N(6)-[(R)-S(8)-succinyldihydrolipoyl]-L-lysyl-[protein] + CoA</text>
        <dbReference type="Rhea" id="RHEA:15213"/>
        <dbReference type="Rhea" id="RHEA-COMP:10475"/>
        <dbReference type="Rhea" id="RHEA-COMP:20092"/>
        <dbReference type="ChEBI" id="CHEBI:57287"/>
        <dbReference type="ChEBI" id="CHEBI:57292"/>
        <dbReference type="ChEBI" id="CHEBI:83100"/>
        <dbReference type="ChEBI" id="CHEBI:83120"/>
        <dbReference type="EC" id="2.3.1.61"/>
    </reaction>
</comment>
<dbReference type="PANTHER" id="PTHR43416">
    <property type="entry name" value="DIHYDROLIPOYLLYSINE-RESIDUE SUCCINYLTRANSFERASE COMPONENT OF 2-OXOGLUTARATE DEHYDROGENASE COMPLEX, MITOCHONDRIAL-RELATED"/>
    <property type="match status" value="1"/>
</dbReference>
<protein>
    <recommendedName>
        <fullName evidence="10">Dihydrolipoyllysine-residue succinyltransferase</fullName>
        <ecNumber evidence="10">2.3.1.61</ecNumber>
    </recommendedName>
</protein>
<organism evidence="13 14">
    <name type="scientific">Geothermobacter hydrogeniphilus</name>
    <dbReference type="NCBI Taxonomy" id="1969733"/>
    <lineage>
        <taxon>Bacteria</taxon>
        <taxon>Pseudomonadati</taxon>
        <taxon>Thermodesulfobacteriota</taxon>
        <taxon>Desulfuromonadia</taxon>
        <taxon>Desulfuromonadales</taxon>
        <taxon>Geothermobacteraceae</taxon>
        <taxon>Geothermobacter</taxon>
    </lineage>
</organism>
<dbReference type="InterPro" id="IPR011053">
    <property type="entry name" value="Single_hybrid_motif"/>
</dbReference>
<dbReference type="GO" id="GO:0004149">
    <property type="term" value="F:dihydrolipoyllysine-residue succinyltransferase activity"/>
    <property type="evidence" value="ECO:0007669"/>
    <property type="project" value="UniProtKB-UniRule"/>
</dbReference>
<proteinExistence type="inferred from homology"/>
<evidence type="ECO:0000313" key="14">
    <source>
        <dbReference type="Proteomes" id="UP000193136"/>
    </source>
</evidence>
<dbReference type="InterPro" id="IPR000089">
    <property type="entry name" value="Biotin_lipoyl"/>
</dbReference>
<dbReference type="UniPathway" id="UPA00868">
    <property type="reaction ID" value="UER00840"/>
</dbReference>
<dbReference type="Gene3D" id="3.30.559.10">
    <property type="entry name" value="Chloramphenicol acetyltransferase-like domain"/>
    <property type="match status" value="1"/>
</dbReference>
<dbReference type="PANTHER" id="PTHR43416:SF5">
    <property type="entry name" value="DIHYDROLIPOYLLYSINE-RESIDUE SUCCINYLTRANSFERASE COMPONENT OF 2-OXOGLUTARATE DEHYDROGENASE COMPLEX, MITOCHONDRIAL"/>
    <property type="match status" value="1"/>
</dbReference>
<dbReference type="NCBIfam" id="TIGR01347">
    <property type="entry name" value="sucB"/>
    <property type="match status" value="1"/>
</dbReference>
<evidence type="ECO:0000256" key="11">
    <source>
        <dbReference type="SAM" id="MobiDB-lite"/>
    </source>
</evidence>
<dbReference type="PROSITE" id="PS50968">
    <property type="entry name" value="BIOTINYL_LIPOYL"/>
    <property type="match status" value="1"/>
</dbReference>
<dbReference type="Pfam" id="PF00364">
    <property type="entry name" value="Biotin_lipoyl"/>
    <property type="match status" value="1"/>
</dbReference>
<keyword evidence="6 13" id="KW-0808">Transferase</keyword>
<sequence length="372" mass="40222">MEILVPEVGESIFEATIAKWHVAEGNRVSKDDLLCELETDKISLELHAEDSGTIHLNVEEGKTVKIGTVIATLIDSKNVAEAPKPTPRPESIAPQAEPAAVPAAPRKLAAVPTPSPAAPAPQPAVAGTPKTVDLPHPADDERVRRVPMSPIRKKIAAHLLAARQQTAMLTTFNEADMSRLMALRGEYKDAFQQKFGVKLGMMSFFVRAVVAALKAVPEVNARIDGDDIVYHDFYDMGIAVGGKKGLVVPVLRDADRLSSAEIETAIAEFSRKVQTNKLTLADLEGGTFTISNGGVYGSMLSTPIINPPQTGVLGMHNIIQRPVAIDGKVEIRPMMYLALSYDHRVIDGKQAVTFLKTVKEFIEQVDASLLEL</sequence>